<dbReference type="PANTHER" id="PTHR13149">
    <property type="entry name" value="VACUOLAR PROTEIN SORTING-ASSOCIATED PROTEIN VPS25"/>
    <property type="match status" value="1"/>
</dbReference>
<organism evidence="5 6">
    <name type="scientific">Geranomyces variabilis</name>
    <dbReference type="NCBI Taxonomy" id="109894"/>
    <lineage>
        <taxon>Eukaryota</taxon>
        <taxon>Fungi</taxon>
        <taxon>Fungi incertae sedis</taxon>
        <taxon>Chytridiomycota</taxon>
        <taxon>Chytridiomycota incertae sedis</taxon>
        <taxon>Chytridiomycetes</taxon>
        <taxon>Spizellomycetales</taxon>
        <taxon>Powellomycetaceae</taxon>
        <taxon>Geranomyces</taxon>
    </lineage>
</organism>
<protein>
    <recommendedName>
        <fullName evidence="4">ESCRT-II complex subunit VPS25</fullName>
    </recommendedName>
</protein>
<sequence length="149" mass="16750">MPKYTFPSIHSFPPFYTAPVTAFNQHSQPAQSSSNYGRLDRESIIAVIDELAKQGNAEWDPPQSRDQCLILWRKPDEWASILSRWAFDSGHTNSICTIYELLHGDDTVGQEFHNLDERTMVKALEALAKAGKAQLYAGATDSELGVKFF</sequence>
<keyword evidence="2" id="KW-0813">Transport</keyword>
<dbReference type="GO" id="GO:0016236">
    <property type="term" value="P:macroautophagy"/>
    <property type="evidence" value="ECO:0007669"/>
    <property type="project" value="UniProtKB-ARBA"/>
</dbReference>
<dbReference type="Gene3D" id="1.10.10.10">
    <property type="entry name" value="Winged helix-like DNA-binding domain superfamily/Winged helix DNA-binding domain"/>
    <property type="match status" value="1"/>
</dbReference>
<comment type="similarity">
    <text evidence="1">Belongs to the VPS25 family.</text>
</comment>
<dbReference type="EMBL" id="JADGJQ010000072">
    <property type="protein sequence ID" value="KAJ3173330.1"/>
    <property type="molecule type" value="Genomic_DNA"/>
</dbReference>
<dbReference type="GO" id="GO:0043328">
    <property type="term" value="P:protein transport to vacuole involved in ubiquitin-dependent protein catabolic process via the multivesicular body sorting pathway"/>
    <property type="evidence" value="ECO:0007669"/>
    <property type="project" value="TreeGrafter"/>
</dbReference>
<evidence type="ECO:0000256" key="4">
    <source>
        <dbReference type="ARBA" id="ARBA00030094"/>
    </source>
</evidence>
<dbReference type="AlphaFoldDB" id="A0AAD5TDV0"/>
<gene>
    <name evidence="5" type="primary">VPS25</name>
    <name evidence="5" type="ORF">HDU87_007704</name>
</gene>
<dbReference type="GO" id="GO:0042803">
    <property type="term" value="F:protein homodimerization activity"/>
    <property type="evidence" value="ECO:0007669"/>
    <property type="project" value="TreeGrafter"/>
</dbReference>
<dbReference type="InterPro" id="IPR036390">
    <property type="entry name" value="WH_DNA-bd_sf"/>
</dbReference>
<dbReference type="InterPro" id="IPR036388">
    <property type="entry name" value="WH-like_DNA-bd_sf"/>
</dbReference>
<keyword evidence="6" id="KW-1185">Reference proteome</keyword>
<name>A0AAD5TDV0_9FUNG</name>
<dbReference type="SUPFAM" id="SSF46785">
    <property type="entry name" value="Winged helix' DNA-binding domain"/>
    <property type="match status" value="2"/>
</dbReference>
<evidence type="ECO:0000313" key="6">
    <source>
        <dbReference type="Proteomes" id="UP001212152"/>
    </source>
</evidence>
<dbReference type="GO" id="GO:0000814">
    <property type="term" value="C:ESCRT II complex"/>
    <property type="evidence" value="ECO:0007669"/>
    <property type="project" value="InterPro"/>
</dbReference>
<accession>A0AAD5TDV0</accession>
<dbReference type="GO" id="GO:0005198">
    <property type="term" value="F:structural molecule activity"/>
    <property type="evidence" value="ECO:0007669"/>
    <property type="project" value="TreeGrafter"/>
</dbReference>
<proteinExistence type="inferred from homology"/>
<reference evidence="5" key="1">
    <citation type="submission" date="2020-05" db="EMBL/GenBank/DDBJ databases">
        <title>Phylogenomic resolution of chytrid fungi.</title>
        <authorList>
            <person name="Stajich J.E."/>
            <person name="Amses K."/>
            <person name="Simmons R."/>
            <person name="Seto K."/>
            <person name="Myers J."/>
            <person name="Bonds A."/>
            <person name="Quandt C.A."/>
            <person name="Barry K."/>
            <person name="Liu P."/>
            <person name="Grigoriev I."/>
            <person name="Longcore J.E."/>
            <person name="James T.Y."/>
        </authorList>
    </citation>
    <scope>NUCLEOTIDE SEQUENCE</scope>
    <source>
        <strain evidence="5">JEL0379</strain>
    </source>
</reference>
<evidence type="ECO:0000256" key="2">
    <source>
        <dbReference type="ARBA" id="ARBA00022448"/>
    </source>
</evidence>
<dbReference type="PANTHER" id="PTHR13149:SF0">
    <property type="entry name" value="VACUOLAR PROTEIN-SORTING-ASSOCIATED PROTEIN 25"/>
    <property type="match status" value="1"/>
</dbReference>
<evidence type="ECO:0000313" key="5">
    <source>
        <dbReference type="EMBL" id="KAJ3173330.1"/>
    </source>
</evidence>
<comment type="caution">
    <text evidence="5">The sequence shown here is derived from an EMBL/GenBank/DDBJ whole genome shotgun (WGS) entry which is preliminary data.</text>
</comment>
<dbReference type="Proteomes" id="UP001212152">
    <property type="component" value="Unassembled WGS sequence"/>
</dbReference>
<evidence type="ECO:0000256" key="3">
    <source>
        <dbReference type="ARBA" id="ARBA00022927"/>
    </source>
</evidence>
<evidence type="ECO:0000256" key="1">
    <source>
        <dbReference type="ARBA" id="ARBA00009674"/>
    </source>
</evidence>
<dbReference type="InterPro" id="IPR008570">
    <property type="entry name" value="ESCRT-II_cplx_Vps25-sub"/>
</dbReference>
<dbReference type="Pfam" id="PF05871">
    <property type="entry name" value="ESCRT-II"/>
    <property type="match status" value="1"/>
</dbReference>
<keyword evidence="3" id="KW-0653">Protein transport</keyword>
<dbReference type="FunFam" id="1.10.10.10:FF:000141">
    <property type="entry name" value="vacuolar protein-sorting-associated protein 25"/>
    <property type="match status" value="1"/>
</dbReference>